<comment type="caution">
    <text evidence="1">The sequence shown here is derived from an EMBL/GenBank/DDBJ whole genome shotgun (WGS) entry which is preliminary data.</text>
</comment>
<dbReference type="Proteomes" id="UP000609651">
    <property type="component" value="Unassembled WGS sequence"/>
</dbReference>
<proteinExistence type="predicted"/>
<name>A0ABX1VIL0_9PLAN</name>
<reference evidence="1 2" key="1">
    <citation type="journal article" date="2020" name="Syst. Appl. Microbiol.">
        <title>Alienimonas chondri sp. nov., a novel planctomycete isolated from the biofilm of the red alga Chondrus crispus.</title>
        <authorList>
            <person name="Vitorino I."/>
            <person name="Albuquerque L."/>
            <person name="Wiegand S."/>
            <person name="Kallscheuer N."/>
            <person name="da Costa M.S."/>
            <person name="Lobo-da-Cunha A."/>
            <person name="Jogler C."/>
            <person name="Lage O.M."/>
        </authorList>
    </citation>
    <scope>NUCLEOTIDE SEQUENCE [LARGE SCALE GENOMIC DNA]</scope>
    <source>
        <strain evidence="1 2">LzC2</strain>
    </source>
</reference>
<organism evidence="1 2">
    <name type="scientific">Alienimonas chondri</name>
    <dbReference type="NCBI Taxonomy" id="2681879"/>
    <lineage>
        <taxon>Bacteria</taxon>
        <taxon>Pseudomonadati</taxon>
        <taxon>Planctomycetota</taxon>
        <taxon>Planctomycetia</taxon>
        <taxon>Planctomycetales</taxon>
        <taxon>Planctomycetaceae</taxon>
        <taxon>Alienimonas</taxon>
    </lineage>
</organism>
<sequence length="287" mass="31977">MFLAAFFLLAPADDLPADDAEAAAIVLARWAEATRDVTAVRATYRGFEYDSTFHTVKLTEGEFHHDPTAGTLATIRPRSEKKHYESGGIVHKPIPGDASRWFWDATDGTLLAVDDVRQEFTHGSTGQFPLMGWAADRSPDRYFPFAPGRPFGPRRQDWKFSVASRQVDDVFLSAVPLRTEDAIQMSRALLQFRRSDGTLRAVKLFSPSRDGATMFLFDVVDFNPGPPPRPTLEGYRDLIADPEPPVAAAEPDAWDALSKFDPPGQGDPPGESGMRWLFLLKWQLLLL</sequence>
<accession>A0ABX1VIL0</accession>
<gene>
    <name evidence="1" type="ORF">LzC2_32110</name>
</gene>
<keyword evidence="2" id="KW-1185">Reference proteome</keyword>
<evidence type="ECO:0000313" key="2">
    <source>
        <dbReference type="Proteomes" id="UP000609651"/>
    </source>
</evidence>
<dbReference type="RefSeq" id="WP_171188818.1">
    <property type="nucleotide sequence ID" value="NZ_WTPX01000122.1"/>
</dbReference>
<evidence type="ECO:0000313" key="1">
    <source>
        <dbReference type="EMBL" id="NNJ27113.1"/>
    </source>
</evidence>
<protein>
    <submittedName>
        <fullName evidence="1">Uncharacterized protein</fullName>
    </submittedName>
</protein>
<dbReference type="EMBL" id="WTPX01000122">
    <property type="protein sequence ID" value="NNJ27113.1"/>
    <property type="molecule type" value="Genomic_DNA"/>
</dbReference>